<feature type="domain" description="4Fe-4S ferredoxin-type" evidence="4">
    <location>
        <begin position="61"/>
        <end position="89"/>
    </location>
</feature>
<accession>A0A194AHU8</accession>
<dbReference type="InterPro" id="IPR017896">
    <property type="entry name" value="4Fe4S_Fe-S-bd"/>
</dbReference>
<dbReference type="Pfam" id="PF01656">
    <property type="entry name" value="CbiA"/>
    <property type="match status" value="1"/>
</dbReference>
<dbReference type="STRING" id="1592317.DPF_2383"/>
<evidence type="ECO:0000256" key="2">
    <source>
        <dbReference type="ARBA" id="ARBA00023004"/>
    </source>
</evidence>
<name>A0A194AHU8_9BACT</name>
<dbReference type="InterPro" id="IPR017900">
    <property type="entry name" value="4Fe4S_Fe_S_CS"/>
</dbReference>
<feature type="domain" description="4Fe-4S ferredoxin-type" evidence="4">
    <location>
        <begin position="92"/>
        <end position="122"/>
    </location>
</feature>
<protein>
    <submittedName>
        <fullName evidence="5">(4Fe-4S)-binding protein</fullName>
    </submittedName>
</protein>
<dbReference type="SUPFAM" id="SSF54862">
    <property type="entry name" value="4Fe-4S ferredoxins"/>
    <property type="match status" value="1"/>
</dbReference>
<sequence>MKIAIASGKGGTGKTTISVNLAALLQQTGHKVTLVDCDVEEPNSHFFLATTWQDEQTAYVPVPQIDATKCLGETCQKCSQACKFKAMIWMVNAIMVFPELCHSCGLCNLVCPADAISDTVREVGALRHGQGKGIDLYGGLLRIGEAMAPPLIARVKEEASHNDIQLLDCPPGTSCPVIESLQGADFVVLVTEPTPFGLNDLRLAVGLLRKLGYPFGVVINRAGMGNNCVETYIEEESIPLLASIPHTQEAATAYSKGELLINAIADFREIYQGLWNQITRLMPEGRMS</sequence>
<dbReference type="CDD" id="cd03110">
    <property type="entry name" value="SIMIBI_bact_arch"/>
    <property type="match status" value="1"/>
</dbReference>
<dbReference type="AlphaFoldDB" id="A0A194AHU8"/>
<keyword evidence="1" id="KW-0479">Metal-binding</keyword>
<reference evidence="6" key="1">
    <citation type="submission" date="2016-06" db="EMBL/GenBank/DDBJ databases">
        <title>Draft genome sequence of Desulfoplanes formicivorans strain Pf12B.</title>
        <authorList>
            <person name="Watanabe M."/>
            <person name="Kojima H."/>
            <person name="Fukui M."/>
        </authorList>
    </citation>
    <scope>NUCLEOTIDE SEQUENCE [LARGE SCALE GENOMIC DNA]</scope>
    <source>
        <strain evidence="6">Pf12B</strain>
    </source>
</reference>
<dbReference type="PROSITE" id="PS51379">
    <property type="entry name" value="4FE4S_FER_2"/>
    <property type="match status" value="2"/>
</dbReference>
<dbReference type="InterPro" id="IPR027417">
    <property type="entry name" value="P-loop_NTPase"/>
</dbReference>
<evidence type="ECO:0000259" key="4">
    <source>
        <dbReference type="PROSITE" id="PS51379"/>
    </source>
</evidence>
<dbReference type="RefSeq" id="WP_069859906.1">
    <property type="nucleotide sequence ID" value="NZ_BDFE01000020.1"/>
</dbReference>
<comment type="caution">
    <text evidence="5">The sequence shown here is derived from an EMBL/GenBank/DDBJ whole genome shotgun (WGS) entry which is preliminary data.</text>
</comment>
<dbReference type="Gene3D" id="3.40.50.300">
    <property type="entry name" value="P-loop containing nucleotide triphosphate hydrolases"/>
    <property type="match status" value="1"/>
</dbReference>
<keyword evidence="3" id="KW-0411">Iron-sulfur</keyword>
<dbReference type="Pfam" id="PF00037">
    <property type="entry name" value="Fer4"/>
    <property type="match status" value="1"/>
</dbReference>
<keyword evidence="6" id="KW-1185">Reference proteome</keyword>
<dbReference type="InterPro" id="IPR002586">
    <property type="entry name" value="CobQ/CobB/MinD/ParA_Nub-bd_dom"/>
</dbReference>
<dbReference type="SUPFAM" id="SSF52540">
    <property type="entry name" value="P-loop containing nucleoside triphosphate hydrolases"/>
    <property type="match status" value="1"/>
</dbReference>
<gene>
    <name evidence="5" type="ORF">DPF_2383</name>
</gene>
<dbReference type="GO" id="GO:0046872">
    <property type="term" value="F:metal ion binding"/>
    <property type="evidence" value="ECO:0007669"/>
    <property type="project" value="UniProtKB-KW"/>
</dbReference>
<evidence type="ECO:0000313" key="5">
    <source>
        <dbReference type="EMBL" id="GAU09652.1"/>
    </source>
</evidence>
<dbReference type="Gene3D" id="3.30.70.20">
    <property type="match status" value="1"/>
</dbReference>
<evidence type="ECO:0000256" key="1">
    <source>
        <dbReference type="ARBA" id="ARBA00022723"/>
    </source>
</evidence>
<evidence type="ECO:0000256" key="3">
    <source>
        <dbReference type="ARBA" id="ARBA00023014"/>
    </source>
</evidence>
<dbReference type="PROSITE" id="PS00198">
    <property type="entry name" value="4FE4S_FER_1"/>
    <property type="match status" value="1"/>
</dbReference>
<keyword evidence="2" id="KW-0408">Iron</keyword>
<dbReference type="OrthoDB" id="9778602at2"/>
<dbReference type="PANTHER" id="PTHR43063:SF1">
    <property type="entry name" value="4FE-4S CLUSTER CONTAINING PARA FAMILY ATPASE PROTEIN"/>
    <property type="match status" value="1"/>
</dbReference>
<dbReference type="PANTHER" id="PTHR43063">
    <property type="entry name" value="4FE-4S CLUSTER CONTAINING PARA FAMILY ATPASE PROTEIN"/>
    <property type="match status" value="1"/>
</dbReference>
<dbReference type="GO" id="GO:0051536">
    <property type="term" value="F:iron-sulfur cluster binding"/>
    <property type="evidence" value="ECO:0007669"/>
    <property type="project" value="UniProtKB-KW"/>
</dbReference>
<organism evidence="5 6">
    <name type="scientific">Desulfoplanes formicivorans</name>
    <dbReference type="NCBI Taxonomy" id="1592317"/>
    <lineage>
        <taxon>Bacteria</taxon>
        <taxon>Pseudomonadati</taxon>
        <taxon>Thermodesulfobacteriota</taxon>
        <taxon>Desulfovibrionia</taxon>
        <taxon>Desulfovibrionales</taxon>
        <taxon>Desulfoplanaceae</taxon>
        <taxon>Desulfoplanes</taxon>
    </lineage>
</organism>
<dbReference type="EMBL" id="BDFE01000020">
    <property type="protein sequence ID" value="GAU09652.1"/>
    <property type="molecule type" value="Genomic_DNA"/>
</dbReference>
<dbReference type="Proteomes" id="UP000095200">
    <property type="component" value="Unassembled WGS sequence"/>
</dbReference>
<evidence type="ECO:0000313" key="6">
    <source>
        <dbReference type="Proteomes" id="UP000095200"/>
    </source>
</evidence>
<proteinExistence type="predicted"/>